<evidence type="ECO:0000256" key="6">
    <source>
        <dbReference type="SAM" id="MobiDB-lite"/>
    </source>
</evidence>
<dbReference type="EMBL" id="FN317147">
    <property type="protein sequence ID" value="CAX72878.1"/>
    <property type="molecule type" value="mRNA"/>
</dbReference>
<evidence type="ECO:0000259" key="7">
    <source>
        <dbReference type="PROSITE" id="PS50004"/>
    </source>
</evidence>
<dbReference type="InterPro" id="IPR035892">
    <property type="entry name" value="C2_domain_sf"/>
</dbReference>
<keyword evidence="2" id="KW-0399">Innate immunity</keyword>
<dbReference type="PROSITE" id="PS51140">
    <property type="entry name" value="CUE"/>
    <property type="match status" value="1"/>
</dbReference>
<evidence type="ECO:0000259" key="8">
    <source>
        <dbReference type="PROSITE" id="PS51140"/>
    </source>
</evidence>
<dbReference type="SMART" id="SM00546">
    <property type="entry name" value="CUE"/>
    <property type="match status" value="1"/>
</dbReference>
<feature type="domain" description="C2" evidence="7">
    <location>
        <begin position="41"/>
        <end position="156"/>
    </location>
</feature>
<dbReference type="InterPro" id="IPR041808">
    <property type="entry name" value="Cue3_CUE"/>
</dbReference>
<accession>C1LDV0</accession>
<sequence>MSNDHHEVDLLDLSNPDAKPSNSSNNIVQKPTHVTENGLKYNHDSNLTHSVSPPKEQLLLQLDVTQARLVRNYGFLPMNLYCIIRIGDARFETQTSSRSGKHPIWNETFRCWLHDGVDKLSLEIVSENIFSSSQVAHAVIAFPRSLYDGIALNQWFELSGQQGENLEGSINLIFQCRKVPVNLPLLQSTPLYCQPRLGVVGDMRVLPKPISTEEVQSIHEIFPSVEEDTIRSLLATHHGNREIVISELLRMASET</sequence>
<dbReference type="PANTHER" id="PTHR16461:SF5">
    <property type="entry name" value="TOLL-INTERACTING PROTEIN"/>
    <property type="match status" value="1"/>
</dbReference>
<name>C1LDV0_SCHJA</name>
<evidence type="ECO:0000256" key="3">
    <source>
        <dbReference type="ARBA" id="ARBA00022859"/>
    </source>
</evidence>
<evidence type="ECO:0000256" key="1">
    <source>
        <dbReference type="ARBA" id="ARBA00009278"/>
    </source>
</evidence>
<dbReference type="InterPro" id="IPR009060">
    <property type="entry name" value="UBA-like_sf"/>
</dbReference>
<dbReference type="Gene3D" id="2.60.40.150">
    <property type="entry name" value="C2 domain"/>
    <property type="match status" value="1"/>
</dbReference>
<dbReference type="PANTHER" id="PTHR16461">
    <property type="entry name" value="TOLL-INTERACTING PROTEIN"/>
    <property type="match status" value="1"/>
</dbReference>
<dbReference type="PROSITE" id="PS50004">
    <property type="entry name" value="C2"/>
    <property type="match status" value="1"/>
</dbReference>
<keyword evidence="4" id="KW-0072">Autophagy</keyword>
<dbReference type="GO" id="GO:0005737">
    <property type="term" value="C:cytoplasm"/>
    <property type="evidence" value="ECO:0007669"/>
    <property type="project" value="TreeGrafter"/>
</dbReference>
<dbReference type="GO" id="GO:0006511">
    <property type="term" value="P:ubiquitin-dependent protein catabolic process"/>
    <property type="evidence" value="ECO:0007669"/>
    <property type="project" value="TreeGrafter"/>
</dbReference>
<evidence type="ECO:0000256" key="4">
    <source>
        <dbReference type="ARBA" id="ARBA00023006"/>
    </source>
</evidence>
<dbReference type="GO" id="GO:0031624">
    <property type="term" value="F:ubiquitin conjugating enzyme binding"/>
    <property type="evidence" value="ECO:0007669"/>
    <property type="project" value="TreeGrafter"/>
</dbReference>
<feature type="compositionally biased region" description="Polar residues" evidence="6">
    <location>
        <begin position="20"/>
        <end position="31"/>
    </location>
</feature>
<dbReference type="CDD" id="cd14373">
    <property type="entry name" value="CUE_Cue3p_like"/>
    <property type="match status" value="1"/>
</dbReference>
<dbReference type="GO" id="GO:0045087">
    <property type="term" value="P:innate immune response"/>
    <property type="evidence" value="ECO:0007669"/>
    <property type="project" value="UniProtKB-KW"/>
</dbReference>
<reference evidence="9" key="2">
    <citation type="submission" date="2009-03" db="EMBL/GenBank/DDBJ databases">
        <authorList>
            <person name="Gang L."/>
        </authorList>
    </citation>
    <scope>NUCLEOTIDE SEQUENCE</scope>
    <source>
        <strain evidence="9">Anhui</strain>
    </source>
</reference>
<proteinExistence type="evidence at transcript level"/>
<protein>
    <submittedName>
        <fullName evidence="9">Toll interacting protein</fullName>
    </submittedName>
</protein>
<gene>
    <name evidence="9" type="primary">tollip</name>
</gene>
<dbReference type="Gene3D" id="1.10.8.10">
    <property type="entry name" value="DNA helicase RuvA subunit, C-terminal domain"/>
    <property type="match status" value="1"/>
</dbReference>
<keyword evidence="3" id="KW-0391">Immunity</keyword>
<dbReference type="Pfam" id="PF00168">
    <property type="entry name" value="C2"/>
    <property type="match status" value="1"/>
</dbReference>
<evidence type="ECO:0000313" key="9">
    <source>
        <dbReference type="EMBL" id="CAX72878.1"/>
    </source>
</evidence>
<dbReference type="InterPro" id="IPR000008">
    <property type="entry name" value="C2_dom"/>
</dbReference>
<evidence type="ECO:0000256" key="2">
    <source>
        <dbReference type="ARBA" id="ARBA00022588"/>
    </source>
</evidence>
<dbReference type="GO" id="GO:0006914">
    <property type="term" value="P:autophagy"/>
    <property type="evidence" value="ECO:0007669"/>
    <property type="project" value="UniProtKB-KW"/>
</dbReference>
<dbReference type="AlphaFoldDB" id="C1LDV0"/>
<dbReference type="GO" id="GO:0043130">
    <property type="term" value="F:ubiquitin binding"/>
    <property type="evidence" value="ECO:0007669"/>
    <property type="project" value="InterPro"/>
</dbReference>
<feature type="domain" description="CUE" evidence="8">
    <location>
        <begin position="210"/>
        <end position="253"/>
    </location>
</feature>
<reference evidence="9" key="1">
    <citation type="journal article" date="2009" name="Nature">
        <title>The Schistosoma japonicum genome reveals features of host-parasite interplay.</title>
        <authorList>
            <person name="Liu F."/>
            <person name="Zhou Y."/>
            <person name="Wang Z.Q."/>
            <person name="Lu G."/>
            <person name="Zheng H."/>
            <person name="Brindley P.J."/>
            <person name="McManus D.P."/>
            <person name="Blair D."/>
            <person name="Zhang Q.H."/>
            <person name="Zhong Y."/>
            <person name="Wang S."/>
            <person name="Han Z.G."/>
            <person name="Chen Z."/>
        </authorList>
    </citation>
    <scope>NUCLEOTIDE SEQUENCE</scope>
    <source>
        <strain evidence="9">Anhui</strain>
    </source>
</reference>
<comment type="similarity">
    <text evidence="1">Belongs to the tollip family.</text>
</comment>
<keyword evidence="5" id="KW-0395">Inflammatory response</keyword>
<evidence type="ECO:0000256" key="5">
    <source>
        <dbReference type="ARBA" id="ARBA00023198"/>
    </source>
</evidence>
<dbReference type="InterPro" id="IPR003892">
    <property type="entry name" value="CUE"/>
</dbReference>
<organism evidence="9">
    <name type="scientific">Schistosoma japonicum</name>
    <name type="common">Blood fluke</name>
    <dbReference type="NCBI Taxonomy" id="6182"/>
    <lineage>
        <taxon>Eukaryota</taxon>
        <taxon>Metazoa</taxon>
        <taxon>Spiralia</taxon>
        <taxon>Lophotrochozoa</taxon>
        <taxon>Platyhelminthes</taxon>
        <taxon>Trematoda</taxon>
        <taxon>Digenea</taxon>
        <taxon>Strigeidida</taxon>
        <taxon>Schistosomatoidea</taxon>
        <taxon>Schistosomatidae</taxon>
        <taxon>Schistosoma</taxon>
    </lineage>
</organism>
<dbReference type="SUPFAM" id="SSF46934">
    <property type="entry name" value="UBA-like"/>
    <property type="match status" value="1"/>
</dbReference>
<dbReference type="Pfam" id="PF02845">
    <property type="entry name" value="CUE"/>
    <property type="match status" value="1"/>
</dbReference>
<dbReference type="SUPFAM" id="SSF49562">
    <property type="entry name" value="C2 domain (Calcium/lipid-binding domain, CaLB)"/>
    <property type="match status" value="1"/>
</dbReference>
<feature type="region of interest" description="Disordered" evidence="6">
    <location>
        <begin position="1"/>
        <end position="31"/>
    </location>
</feature>